<organism evidence="1 2">
    <name type="scientific">Ramlibacter montanisoli</name>
    <dbReference type="NCBI Taxonomy" id="2732512"/>
    <lineage>
        <taxon>Bacteria</taxon>
        <taxon>Pseudomonadati</taxon>
        <taxon>Pseudomonadota</taxon>
        <taxon>Betaproteobacteria</taxon>
        <taxon>Burkholderiales</taxon>
        <taxon>Comamonadaceae</taxon>
        <taxon>Ramlibacter</taxon>
    </lineage>
</organism>
<evidence type="ECO:0000313" key="2">
    <source>
        <dbReference type="Proteomes" id="UP000552954"/>
    </source>
</evidence>
<dbReference type="Proteomes" id="UP000552954">
    <property type="component" value="Unassembled WGS sequence"/>
</dbReference>
<keyword evidence="2" id="KW-1185">Reference proteome</keyword>
<name>A0A849KGX0_9BURK</name>
<reference evidence="1 2" key="1">
    <citation type="submission" date="2020-05" db="EMBL/GenBank/DDBJ databases">
        <authorList>
            <person name="Khan S.A."/>
            <person name="Jeon C.O."/>
            <person name="Chun B.H."/>
        </authorList>
    </citation>
    <scope>NUCLEOTIDE SEQUENCE [LARGE SCALE GENOMIC DNA]</scope>
    <source>
        <strain evidence="1 2">B156</strain>
    </source>
</reference>
<protein>
    <submittedName>
        <fullName evidence="1">Uncharacterized protein</fullName>
    </submittedName>
</protein>
<gene>
    <name evidence="1" type="ORF">HK415_18300</name>
</gene>
<dbReference type="RefSeq" id="WP_171556304.1">
    <property type="nucleotide sequence ID" value="NZ_JABFCS010000001.1"/>
</dbReference>
<dbReference type="EMBL" id="JABFCS010000001">
    <property type="protein sequence ID" value="NNU44686.1"/>
    <property type="molecule type" value="Genomic_DNA"/>
</dbReference>
<reference evidence="1 2" key="2">
    <citation type="submission" date="2020-06" db="EMBL/GenBank/DDBJ databases">
        <title>Ramlibacter rhizophilus sp. nov., isolated from rhizosphere soil of national flower Mugunghwa from South Korea.</title>
        <authorList>
            <person name="Zheng-Fei Y."/>
            <person name="Huan T."/>
        </authorList>
    </citation>
    <scope>NUCLEOTIDE SEQUENCE [LARGE SCALE GENOMIC DNA]</scope>
    <source>
        <strain evidence="1 2">B156</strain>
    </source>
</reference>
<proteinExistence type="predicted"/>
<evidence type="ECO:0000313" key="1">
    <source>
        <dbReference type="EMBL" id="NNU44686.1"/>
    </source>
</evidence>
<comment type="caution">
    <text evidence="1">The sequence shown here is derived from an EMBL/GenBank/DDBJ whole genome shotgun (WGS) entry which is preliminary data.</text>
</comment>
<dbReference type="AlphaFoldDB" id="A0A849KGX0"/>
<sequence length="96" mass="10837">MARFVHIDYPTQHGGVTRISRGLEAFRSFHLGRGLVHTLALIGGPLNRVLSTWAAARKQRAEDEKLWNLALTDARIMADLSRAMSQDAMRDVRGYF</sequence>
<accession>A0A849KGX0</accession>